<dbReference type="Proteomes" id="UP000643165">
    <property type="component" value="Unassembled WGS sequence"/>
</dbReference>
<protein>
    <submittedName>
        <fullName evidence="6">Argininosuccinate lyase</fullName>
    </submittedName>
</protein>
<keyword evidence="3 4" id="KW-0067">ATP-binding</keyword>
<dbReference type="InterPro" id="IPR011761">
    <property type="entry name" value="ATP-grasp"/>
</dbReference>
<evidence type="ECO:0000313" key="7">
    <source>
        <dbReference type="Proteomes" id="UP000643165"/>
    </source>
</evidence>
<organism evidence="6 7">
    <name type="scientific">Micromonospora lutea</name>
    <dbReference type="NCBI Taxonomy" id="419825"/>
    <lineage>
        <taxon>Bacteria</taxon>
        <taxon>Bacillati</taxon>
        <taxon>Actinomycetota</taxon>
        <taxon>Actinomycetes</taxon>
        <taxon>Micromonosporales</taxon>
        <taxon>Micromonosporaceae</taxon>
        <taxon>Micromonospora</taxon>
    </lineage>
</organism>
<name>A0ABQ4J275_9ACTN</name>
<dbReference type="PANTHER" id="PTHR43585">
    <property type="entry name" value="FUMIPYRROLE BIOSYNTHESIS PROTEIN C"/>
    <property type="match status" value="1"/>
</dbReference>
<dbReference type="EMBL" id="BOPB01000031">
    <property type="protein sequence ID" value="GIJ24296.1"/>
    <property type="molecule type" value="Genomic_DNA"/>
</dbReference>
<dbReference type="SMART" id="SM01209">
    <property type="entry name" value="GARS_A"/>
    <property type="match status" value="1"/>
</dbReference>
<evidence type="ECO:0000256" key="1">
    <source>
        <dbReference type="ARBA" id="ARBA00022598"/>
    </source>
</evidence>
<dbReference type="SUPFAM" id="SSF56059">
    <property type="entry name" value="Glutathione synthetase ATP-binding domain-like"/>
    <property type="match status" value="1"/>
</dbReference>
<dbReference type="InterPro" id="IPR052032">
    <property type="entry name" value="ATP-dep_AA_Ligase"/>
</dbReference>
<dbReference type="RefSeq" id="WP_204003766.1">
    <property type="nucleotide sequence ID" value="NZ_BOPB01000031.1"/>
</dbReference>
<dbReference type="Gene3D" id="3.30.470.20">
    <property type="entry name" value="ATP-grasp fold, B domain"/>
    <property type="match status" value="1"/>
</dbReference>
<evidence type="ECO:0000313" key="6">
    <source>
        <dbReference type="EMBL" id="GIJ24296.1"/>
    </source>
</evidence>
<keyword evidence="6" id="KW-0456">Lyase</keyword>
<keyword evidence="1" id="KW-0436">Ligase</keyword>
<dbReference type="PANTHER" id="PTHR43585:SF2">
    <property type="entry name" value="ATP-GRASP ENZYME FSQD"/>
    <property type="match status" value="1"/>
</dbReference>
<comment type="caution">
    <text evidence="6">The sequence shown here is derived from an EMBL/GenBank/DDBJ whole genome shotgun (WGS) entry which is preliminary data.</text>
</comment>
<dbReference type="GO" id="GO:0016829">
    <property type="term" value="F:lyase activity"/>
    <property type="evidence" value="ECO:0007669"/>
    <property type="project" value="UniProtKB-KW"/>
</dbReference>
<proteinExistence type="predicted"/>
<evidence type="ECO:0000259" key="5">
    <source>
        <dbReference type="PROSITE" id="PS50975"/>
    </source>
</evidence>
<dbReference type="PROSITE" id="PS50975">
    <property type="entry name" value="ATP_GRASP"/>
    <property type="match status" value="1"/>
</dbReference>
<accession>A0ABQ4J275</accession>
<evidence type="ECO:0000256" key="2">
    <source>
        <dbReference type="ARBA" id="ARBA00022741"/>
    </source>
</evidence>
<keyword evidence="7" id="KW-1185">Reference proteome</keyword>
<evidence type="ECO:0000256" key="3">
    <source>
        <dbReference type="ARBA" id="ARBA00022840"/>
    </source>
</evidence>
<sequence length="414" mass="43415">MDTSGVMVFVESNTTGTGRHYCRAARSRGLRPVLLARVPSRYPYLDQDGIESLVLDTSDVETVVGACRHLGSVTGITSSSEYFVPVAARAALRMGLAGPDPVAVERARHKGLQREALLAAGVPVPDFRVIRTAAEATSVATELGCPVVVKPVRGSGSVGVRLCRTNREVVEHATRLLATRVNERGLPVEPEVLVERFVDGPEFSAEFFDGAPVGLTAKHLGPPPHFVETGHDFPAELEPEAVAALTECARAASQALGLTWGATHTELRLSQDGPMIIEINPRLAGGLIPELVRAALGIDLVDCVIARASGDLPKLRPLRDEHAAIRFLLAPGEGRVAAIDGVERASRAPAVRAINIGVAVGDQVTVTGSFTDRVGSVVTTASTGSEAARRADAALGHLTVRLADQSGNGVAGSD</sequence>
<dbReference type="InterPro" id="IPR040570">
    <property type="entry name" value="LAL_C2"/>
</dbReference>
<feature type="domain" description="ATP-grasp" evidence="5">
    <location>
        <begin position="114"/>
        <end position="309"/>
    </location>
</feature>
<gene>
    <name evidence="6" type="ORF">Vlu01_49200</name>
</gene>
<reference evidence="6 7" key="1">
    <citation type="submission" date="2021-01" db="EMBL/GenBank/DDBJ databases">
        <title>Whole genome shotgun sequence of Verrucosispora lutea NBRC 106530.</title>
        <authorList>
            <person name="Komaki H."/>
            <person name="Tamura T."/>
        </authorList>
    </citation>
    <scope>NUCLEOTIDE SEQUENCE [LARGE SCALE GENOMIC DNA]</scope>
    <source>
        <strain evidence="6 7">NBRC 106530</strain>
    </source>
</reference>
<evidence type="ECO:0000256" key="4">
    <source>
        <dbReference type="PROSITE-ProRule" id="PRU00409"/>
    </source>
</evidence>
<dbReference type="Pfam" id="PF13535">
    <property type="entry name" value="ATP-grasp_4"/>
    <property type="match status" value="1"/>
</dbReference>
<keyword evidence="2 4" id="KW-0547">Nucleotide-binding</keyword>
<dbReference type="Pfam" id="PF18603">
    <property type="entry name" value="LAL_C2"/>
    <property type="match status" value="1"/>
</dbReference>